<reference evidence="1 2" key="1">
    <citation type="journal article" date="2019" name="Syst. Appl. Microbiol.">
        <title>Polyphasic characterization of two novel Lactobacillus spp. isolated from blown salami packages: Description of Lactobacillus halodurans sp. nov. and Lactobacillus salsicarnum sp. nov.</title>
        <authorList>
            <person name="Schuster J.A."/>
            <person name="Klingl A."/>
            <person name="Vogel R.F."/>
            <person name="Ehrmann M.A."/>
        </authorList>
    </citation>
    <scope>NUCLEOTIDE SEQUENCE [LARGE SCALE GENOMIC DNA]</scope>
    <source>
        <strain evidence="1 2">TMW 1.2098</strain>
    </source>
</reference>
<evidence type="ECO:0000313" key="2">
    <source>
        <dbReference type="Proteomes" id="UP000436655"/>
    </source>
</evidence>
<dbReference type="RefSeq" id="WP_125705718.1">
    <property type="nucleotide sequence ID" value="NZ_JBHTOO010000026.1"/>
</dbReference>
<protein>
    <submittedName>
        <fullName evidence="1">Type II toxin-antitoxin system RelE/ParE family toxin</fullName>
    </submittedName>
</protein>
<dbReference type="Pfam" id="PF05973">
    <property type="entry name" value="Gp49"/>
    <property type="match status" value="1"/>
</dbReference>
<gene>
    <name evidence="1" type="ORF">FHL03_06905</name>
</gene>
<sequence>MKNIKFEYFDFEQFEIFLNTFTVKDSAKLMETISKIEKNGFVISMKQKLIKQIDSNLFEIRSNRGSYKKQIIYFHRIGNEYIIVKSFSKKFLMLSQRRVGFAAEIEKILGDK</sequence>
<dbReference type="InterPro" id="IPR009241">
    <property type="entry name" value="HigB-like"/>
</dbReference>
<evidence type="ECO:0000313" key="1">
    <source>
        <dbReference type="EMBL" id="MQS45209.1"/>
    </source>
</evidence>
<accession>A0ABW9P7L9</accession>
<organism evidence="1 2">
    <name type="scientific">Companilactobacillus mishanensis</name>
    <dbReference type="NCBI Taxonomy" id="2486008"/>
    <lineage>
        <taxon>Bacteria</taxon>
        <taxon>Bacillati</taxon>
        <taxon>Bacillota</taxon>
        <taxon>Bacilli</taxon>
        <taxon>Lactobacillales</taxon>
        <taxon>Lactobacillaceae</taxon>
        <taxon>Companilactobacillus</taxon>
    </lineage>
</organism>
<comment type="caution">
    <text evidence="1">The sequence shown here is derived from an EMBL/GenBank/DDBJ whole genome shotgun (WGS) entry which is preliminary data.</text>
</comment>
<name>A0ABW9P7L9_9LACO</name>
<keyword evidence="2" id="KW-1185">Reference proteome</keyword>
<dbReference type="Proteomes" id="UP000436655">
    <property type="component" value="Unassembled WGS sequence"/>
</dbReference>
<proteinExistence type="predicted"/>
<dbReference type="EMBL" id="VDFN01000005">
    <property type="protein sequence ID" value="MQS45209.1"/>
    <property type="molecule type" value="Genomic_DNA"/>
</dbReference>